<evidence type="ECO:0000256" key="11">
    <source>
        <dbReference type="SAM" id="MobiDB-lite"/>
    </source>
</evidence>
<evidence type="ECO:0000256" key="7">
    <source>
        <dbReference type="ARBA" id="ARBA00023136"/>
    </source>
</evidence>
<evidence type="ECO:0000256" key="2">
    <source>
        <dbReference type="ARBA" id="ARBA00022692"/>
    </source>
</evidence>
<evidence type="ECO:0000256" key="5">
    <source>
        <dbReference type="ARBA" id="ARBA00022889"/>
    </source>
</evidence>
<dbReference type="Gene3D" id="2.60.40.10">
    <property type="entry name" value="Immunoglobulins"/>
    <property type="match status" value="1"/>
</dbReference>
<dbReference type="InterPro" id="IPR047012">
    <property type="entry name" value="ICAM_VCAM"/>
</dbReference>
<feature type="region of interest" description="Disordered" evidence="11">
    <location>
        <begin position="183"/>
        <end position="208"/>
    </location>
</feature>
<accession>M7AKN6</accession>
<name>M7AKN6_CHEMY</name>
<dbReference type="FunFam" id="2.60.40.10:FF:000194">
    <property type="entry name" value="Intercellular adhesion molecule 1"/>
    <property type="match status" value="1"/>
</dbReference>
<gene>
    <name evidence="14" type="ORF">UY3_17941</name>
</gene>
<feature type="domain" description="Intercellular adhesion molecule N-terminal" evidence="13">
    <location>
        <begin position="50"/>
        <end position="137"/>
    </location>
</feature>
<evidence type="ECO:0000256" key="6">
    <source>
        <dbReference type="ARBA" id="ARBA00022989"/>
    </source>
</evidence>
<evidence type="ECO:0000256" key="10">
    <source>
        <dbReference type="ARBA" id="ARBA00023319"/>
    </source>
</evidence>
<evidence type="ECO:0000313" key="14">
    <source>
        <dbReference type="EMBL" id="EMP24989.1"/>
    </source>
</evidence>
<dbReference type="PANTHER" id="PTHR13771">
    <property type="entry name" value="INTERCELLULAR ADHESION MOLECULE"/>
    <property type="match status" value="1"/>
</dbReference>
<keyword evidence="6 12" id="KW-1133">Transmembrane helix</keyword>
<keyword evidence="9" id="KW-0325">Glycoprotein</keyword>
<dbReference type="InterPro" id="IPR036179">
    <property type="entry name" value="Ig-like_dom_sf"/>
</dbReference>
<keyword evidence="4" id="KW-0677">Repeat</keyword>
<dbReference type="AlphaFoldDB" id="M7AKN6"/>
<evidence type="ECO:0000259" key="13">
    <source>
        <dbReference type="Pfam" id="PF03921"/>
    </source>
</evidence>
<evidence type="ECO:0000313" key="15">
    <source>
        <dbReference type="Proteomes" id="UP000031443"/>
    </source>
</evidence>
<dbReference type="SUPFAM" id="SSF48726">
    <property type="entry name" value="Immunoglobulin"/>
    <property type="match status" value="1"/>
</dbReference>
<keyword evidence="8" id="KW-1015">Disulfide bond</keyword>
<evidence type="ECO:0000256" key="3">
    <source>
        <dbReference type="ARBA" id="ARBA00022729"/>
    </source>
</evidence>
<keyword evidence="10" id="KW-0393">Immunoglobulin domain</keyword>
<keyword evidence="7 12" id="KW-0472">Membrane</keyword>
<proteinExistence type="predicted"/>
<reference evidence="15" key="1">
    <citation type="journal article" date="2013" name="Nat. Genet.">
        <title>The draft genomes of soft-shell turtle and green sea turtle yield insights into the development and evolution of the turtle-specific body plan.</title>
        <authorList>
            <person name="Wang Z."/>
            <person name="Pascual-Anaya J."/>
            <person name="Zadissa A."/>
            <person name="Li W."/>
            <person name="Niimura Y."/>
            <person name="Huang Z."/>
            <person name="Li C."/>
            <person name="White S."/>
            <person name="Xiong Z."/>
            <person name="Fang D."/>
            <person name="Wang B."/>
            <person name="Ming Y."/>
            <person name="Chen Y."/>
            <person name="Zheng Y."/>
            <person name="Kuraku S."/>
            <person name="Pignatelli M."/>
            <person name="Herrero J."/>
            <person name="Beal K."/>
            <person name="Nozawa M."/>
            <person name="Li Q."/>
            <person name="Wang J."/>
            <person name="Zhang H."/>
            <person name="Yu L."/>
            <person name="Shigenobu S."/>
            <person name="Wang J."/>
            <person name="Liu J."/>
            <person name="Flicek P."/>
            <person name="Searle S."/>
            <person name="Wang J."/>
            <person name="Kuratani S."/>
            <person name="Yin Y."/>
            <person name="Aken B."/>
            <person name="Zhang G."/>
            <person name="Irie N."/>
        </authorList>
    </citation>
    <scope>NUCLEOTIDE SEQUENCE [LARGE SCALE GENOMIC DNA]</scope>
</reference>
<dbReference type="GO" id="GO:0005178">
    <property type="term" value="F:integrin binding"/>
    <property type="evidence" value="ECO:0007669"/>
    <property type="project" value="InterPro"/>
</dbReference>
<protein>
    <submittedName>
        <fullName evidence="14">Intercellular adhesion molecule 2</fullName>
    </submittedName>
</protein>
<sequence>MRVLGLQRGSPGIGSGSWSDPLPLPDCVCPSERGLDDNWQQPLRQGAVRGSFDVSVLPEAPMVAYGGAVWINCSTTCLDPDARGSLETSLTKTDEKTGPGWVAFLLKNITEWVSAPQCYFTCRGRVKGVFANISAYHLNVLLLVLVLLAVTAAVTGLGVGIYLYYRSTRIRKYRLKQKQARQAEQGKPAEQVSLNGAAQNTPEVEHRV</sequence>
<dbReference type="Pfam" id="PF03921">
    <property type="entry name" value="ICAM_N"/>
    <property type="match status" value="1"/>
</dbReference>
<evidence type="ECO:0000256" key="1">
    <source>
        <dbReference type="ARBA" id="ARBA00004479"/>
    </source>
</evidence>
<keyword evidence="15" id="KW-1185">Reference proteome</keyword>
<dbReference type="Proteomes" id="UP000031443">
    <property type="component" value="Unassembled WGS sequence"/>
</dbReference>
<dbReference type="GO" id="GO:0005886">
    <property type="term" value="C:plasma membrane"/>
    <property type="evidence" value="ECO:0007669"/>
    <property type="project" value="TreeGrafter"/>
</dbReference>
<evidence type="ECO:0000256" key="4">
    <source>
        <dbReference type="ARBA" id="ARBA00022737"/>
    </source>
</evidence>
<feature type="compositionally biased region" description="Polar residues" evidence="11">
    <location>
        <begin position="192"/>
        <end position="202"/>
    </location>
</feature>
<keyword evidence="2 12" id="KW-0812">Transmembrane</keyword>
<evidence type="ECO:0000256" key="12">
    <source>
        <dbReference type="SAM" id="Phobius"/>
    </source>
</evidence>
<feature type="transmembrane region" description="Helical" evidence="12">
    <location>
        <begin position="140"/>
        <end position="165"/>
    </location>
</feature>
<evidence type="ECO:0000256" key="9">
    <source>
        <dbReference type="ARBA" id="ARBA00023180"/>
    </source>
</evidence>
<dbReference type="EMBL" id="KB595547">
    <property type="protein sequence ID" value="EMP24989.1"/>
    <property type="molecule type" value="Genomic_DNA"/>
</dbReference>
<evidence type="ECO:0000256" key="8">
    <source>
        <dbReference type="ARBA" id="ARBA00023157"/>
    </source>
</evidence>
<dbReference type="GO" id="GO:0007155">
    <property type="term" value="P:cell adhesion"/>
    <property type="evidence" value="ECO:0007669"/>
    <property type="project" value="UniProtKB-KW"/>
</dbReference>
<dbReference type="PANTHER" id="PTHR13771:SF9">
    <property type="entry name" value="INTERCELLULAR ADHESION MOLECULE 5"/>
    <property type="match status" value="1"/>
</dbReference>
<comment type="subcellular location">
    <subcellularLocation>
        <location evidence="1">Membrane</location>
        <topology evidence="1">Single-pass type I membrane protein</topology>
    </subcellularLocation>
</comment>
<keyword evidence="3" id="KW-0732">Signal</keyword>
<dbReference type="InterPro" id="IPR013783">
    <property type="entry name" value="Ig-like_fold"/>
</dbReference>
<keyword evidence="5" id="KW-0130">Cell adhesion</keyword>
<dbReference type="InterPro" id="IPR013768">
    <property type="entry name" value="ICAM_N"/>
</dbReference>
<organism evidence="14 15">
    <name type="scientific">Chelonia mydas</name>
    <name type="common">Green sea-turtle</name>
    <name type="synonym">Chelonia agassizi</name>
    <dbReference type="NCBI Taxonomy" id="8469"/>
    <lineage>
        <taxon>Eukaryota</taxon>
        <taxon>Metazoa</taxon>
        <taxon>Chordata</taxon>
        <taxon>Craniata</taxon>
        <taxon>Vertebrata</taxon>
        <taxon>Euteleostomi</taxon>
        <taxon>Archelosauria</taxon>
        <taxon>Testudinata</taxon>
        <taxon>Testudines</taxon>
        <taxon>Cryptodira</taxon>
        <taxon>Durocryptodira</taxon>
        <taxon>Americhelydia</taxon>
        <taxon>Chelonioidea</taxon>
        <taxon>Cheloniidae</taxon>
        <taxon>Chelonia</taxon>
    </lineage>
</organism>